<organism evidence="9 10">
    <name type="scientific">Virgibacillus siamensis</name>
    <dbReference type="NCBI Taxonomy" id="480071"/>
    <lineage>
        <taxon>Bacteria</taxon>
        <taxon>Bacillati</taxon>
        <taxon>Bacillota</taxon>
        <taxon>Bacilli</taxon>
        <taxon>Bacillales</taxon>
        <taxon>Bacillaceae</taxon>
        <taxon>Virgibacillus</taxon>
    </lineage>
</organism>
<dbReference type="Pfam" id="PF00528">
    <property type="entry name" value="BPD_transp_1"/>
    <property type="match status" value="1"/>
</dbReference>
<sequence length="299" mass="33840">MIISFKNGVKQLKTNKLTPYLFLIPGCTILGAFIFYPMLQAIWLSFTKYNMVTDAEFIGFSNYEKLFNDDLFWQTLINTFTYVIGVVPALVILPIFLAVLVNQKLKGIGFFRSAYYIPVVTSLVVAGIAWDWVYKENGLLNYVLDLLHIINEPVHWLTSTQTAIFAVMVVTVWKGLGYYMIIYLAGLQSIPEDLYEAAEIDGANWWKKITRVTIPMLMPFVLIVTIMSSIAAMKVFEEIYIMTGGGPLHSSETLVLYIYNEAFDRLNMGYASAAGVILFLLTLIFSIINIKFMGKDNTA</sequence>
<keyword evidence="10" id="KW-1185">Reference proteome</keyword>
<dbReference type="InterPro" id="IPR035906">
    <property type="entry name" value="MetI-like_sf"/>
</dbReference>
<dbReference type="CDD" id="cd06261">
    <property type="entry name" value="TM_PBP2"/>
    <property type="match status" value="1"/>
</dbReference>
<name>A0ABP3QFN8_9BACI</name>
<evidence type="ECO:0000256" key="2">
    <source>
        <dbReference type="ARBA" id="ARBA00022448"/>
    </source>
</evidence>
<dbReference type="PROSITE" id="PS50928">
    <property type="entry name" value="ABC_TM1"/>
    <property type="match status" value="1"/>
</dbReference>
<dbReference type="Gene3D" id="1.10.3720.10">
    <property type="entry name" value="MetI-like"/>
    <property type="match status" value="1"/>
</dbReference>
<keyword evidence="3" id="KW-1003">Cell membrane</keyword>
<proteinExistence type="inferred from homology"/>
<keyword evidence="6 7" id="KW-0472">Membrane</keyword>
<keyword evidence="2 7" id="KW-0813">Transport</keyword>
<feature type="transmembrane region" description="Helical" evidence="7">
    <location>
        <begin position="270"/>
        <end position="290"/>
    </location>
</feature>
<evidence type="ECO:0000256" key="1">
    <source>
        <dbReference type="ARBA" id="ARBA00004651"/>
    </source>
</evidence>
<keyword evidence="4 7" id="KW-0812">Transmembrane</keyword>
<comment type="subcellular location">
    <subcellularLocation>
        <location evidence="1 7">Cell membrane</location>
        <topology evidence="1 7">Multi-pass membrane protein</topology>
    </subcellularLocation>
</comment>
<dbReference type="PANTHER" id="PTHR30193:SF44">
    <property type="entry name" value="LACTOSE TRANSPORT SYSTEM PERMEASE PROTEIN LACF"/>
    <property type="match status" value="1"/>
</dbReference>
<protein>
    <submittedName>
        <fullName evidence="9">Sugar ABC transporter permease</fullName>
    </submittedName>
</protein>
<dbReference type="Proteomes" id="UP001500866">
    <property type="component" value="Unassembled WGS sequence"/>
</dbReference>
<comment type="similarity">
    <text evidence="7">Belongs to the binding-protein-dependent transport system permease family.</text>
</comment>
<accession>A0ABP3QFN8</accession>
<feature type="transmembrane region" description="Helical" evidence="7">
    <location>
        <begin position="216"/>
        <end position="236"/>
    </location>
</feature>
<dbReference type="SUPFAM" id="SSF160964">
    <property type="entry name" value="MalF N-terminal region-like"/>
    <property type="match status" value="1"/>
</dbReference>
<dbReference type="InterPro" id="IPR000515">
    <property type="entry name" value="MetI-like"/>
</dbReference>
<feature type="transmembrane region" description="Helical" evidence="7">
    <location>
        <begin position="80"/>
        <end position="101"/>
    </location>
</feature>
<reference evidence="10" key="1">
    <citation type="journal article" date="2019" name="Int. J. Syst. Evol. Microbiol.">
        <title>The Global Catalogue of Microorganisms (GCM) 10K type strain sequencing project: providing services to taxonomists for standard genome sequencing and annotation.</title>
        <authorList>
            <consortium name="The Broad Institute Genomics Platform"/>
            <consortium name="The Broad Institute Genome Sequencing Center for Infectious Disease"/>
            <person name="Wu L."/>
            <person name="Ma J."/>
        </authorList>
    </citation>
    <scope>NUCLEOTIDE SEQUENCE [LARGE SCALE GENOMIC DNA]</scope>
    <source>
        <strain evidence="10">JCM 15395</strain>
    </source>
</reference>
<evidence type="ECO:0000313" key="9">
    <source>
        <dbReference type="EMBL" id="GAA0590092.1"/>
    </source>
</evidence>
<evidence type="ECO:0000256" key="4">
    <source>
        <dbReference type="ARBA" id="ARBA00022692"/>
    </source>
</evidence>
<feature type="transmembrane region" description="Helical" evidence="7">
    <location>
        <begin position="113"/>
        <end position="134"/>
    </location>
</feature>
<evidence type="ECO:0000313" key="10">
    <source>
        <dbReference type="Proteomes" id="UP001500866"/>
    </source>
</evidence>
<feature type="transmembrane region" description="Helical" evidence="7">
    <location>
        <begin position="20"/>
        <end position="43"/>
    </location>
</feature>
<keyword evidence="5 7" id="KW-1133">Transmembrane helix</keyword>
<dbReference type="InterPro" id="IPR051393">
    <property type="entry name" value="ABC_transporter_permease"/>
</dbReference>
<evidence type="ECO:0000256" key="7">
    <source>
        <dbReference type="RuleBase" id="RU363032"/>
    </source>
</evidence>
<evidence type="ECO:0000256" key="6">
    <source>
        <dbReference type="ARBA" id="ARBA00023136"/>
    </source>
</evidence>
<evidence type="ECO:0000256" key="3">
    <source>
        <dbReference type="ARBA" id="ARBA00022475"/>
    </source>
</evidence>
<dbReference type="EMBL" id="BAAADS010000001">
    <property type="protein sequence ID" value="GAA0590092.1"/>
    <property type="molecule type" value="Genomic_DNA"/>
</dbReference>
<feature type="domain" description="ABC transmembrane type-1" evidence="8">
    <location>
        <begin position="76"/>
        <end position="289"/>
    </location>
</feature>
<dbReference type="PANTHER" id="PTHR30193">
    <property type="entry name" value="ABC TRANSPORTER PERMEASE PROTEIN"/>
    <property type="match status" value="1"/>
</dbReference>
<dbReference type="SUPFAM" id="SSF161098">
    <property type="entry name" value="MetI-like"/>
    <property type="match status" value="1"/>
</dbReference>
<evidence type="ECO:0000256" key="5">
    <source>
        <dbReference type="ARBA" id="ARBA00022989"/>
    </source>
</evidence>
<comment type="caution">
    <text evidence="9">The sequence shown here is derived from an EMBL/GenBank/DDBJ whole genome shotgun (WGS) entry which is preliminary data.</text>
</comment>
<gene>
    <name evidence="9" type="ORF">GCM10009001_02550</name>
</gene>
<evidence type="ECO:0000259" key="8">
    <source>
        <dbReference type="PROSITE" id="PS50928"/>
    </source>
</evidence>